<name>A0A383A658_9ZZZZ</name>
<accession>A0A383A658</accession>
<dbReference type="PROSITE" id="PS51257">
    <property type="entry name" value="PROKAR_LIPOPROTEIN"/>
    <property type="match status" value="1"/>
</dbReference>
<gene>
    <name evidence="1" type="ORF">METZ01_LOCUS455988</name>
</gene>
<feature type="non-terminal residue" evidence="1">
    <location>
        <position position="147"/>
    </location>
</feature>
<evidence type="ECO:0008006" key="2">
    <source>
        <dbReference type="Google" id="ProtNLM"/>
    </source>
</evidence>
<dbReference type="AlphaFoldDB" id="A0A383A658"/>
<sequence length="147" mass="16698">MLDDKDEVHSLDKVRNMKLLSILLLTSFLVAGCSSVSPEEFGSYSIDQQARLICNESKPARQRRYEISSTWKKIEKQSNLLGTGYRVHKHCQTVTEKIERKCPDVLEAKSICTPSSETTREVCTETPVAIDPYYEESVLNNLKARLS</sequence>
<protein>
    <recommendedName>
        <fullName evidence="2">Lipoprotein</fullName>
    </recommendedName>
</protein>
<organism evidence="1">
    <name type="scientific">marine metagenome</name>
    <dbReference type="NCBI Taxonomy" id="408172"/>
    <lineage>
        <taxon>unclassified sequences</taxon>
        <taxon>metagenomes</taxon>
        <taxon>ecological metagenomes</taxon>
    </lineage>
</organism>
<reference evidence="1" key="1">
    <citation type="submission" date="2018-05" db="EMBL/GenBank/DDBJ databases">
        <authorList>
            <person name="Lanie J.A."/>
            <person name="Ng W.-L."/>
            <person name="Kazmierczak K.M."/>
            <person name="Andrzejewski T.M."/>
            <person name="Davidsen T.M."/>
            <person name="Wayne K.J."/>
            <person name="Tettelin H."/>
            <person name="Glass J.I."/>
            <person name="Rusch D."/>
            <person name="Podicherti R."/>
            <person name="Tsui H.-C.T."/>
            <person name="Winkler M.E."/>
        </authorList>
    </citation>
    <scope>NUCLEOTIDE SEQUENCE</scope>
</reference>
<dbReference type="EMBL" id="UINC01189444">
    <property type="protein sequence ID" value="SVE03134.1"/>
    <property type="molecule type" value="Genomic_DNA"/>
</dbReference>
<proteinExistence type="predicted"/>
<evidence type="ECO:0000313" key="1">
    <source>
        <dbReference type="EMBL" id="SVE03134.1"/>
    </source>
</evidence>